<name>A0A4Q2ASF4_9BURK</name>
<evidence type="ECO:0000256" key="3">
    <source>
        <dbReference type="ARBA" id="ARBA00022729"/>
    </source>
</evidence>
<dbReference type="Pfam" id="PF05860">
    <property type="entry name" value="TPS"/>
    <property type="match status" value="1"/>
</dbReference>
<evidence type="ECO:0000313" key="6">
    <source>
        <dbReference type="EMBL" id="RXV73566.1"/>
    </source>
</evidence>
<dbReference type="SUPFAM" id="SSF51126">
    <property type="entry name" value="Pectin lyase-like"/>
    <property type="match status" value="1"/>
</dbReference>
<dbReference type="NCBIfam" id="TIGR01901">
    <property type="entry name" value="adhes_NPXG"/>
    <property type="match status" value="1"/>
</dbReference>
<dbReference type="PANTHER" id="PTHR12338:SF8">
    <property type="entry name" value="HEME_HEMOPEXIN-BINDING PROTEIN"/>
    <property type="match status" value="1"/>
</dbReference>
<evidence type="ECO:0000313" key="7">
    <source>
        <dbReference type="Proteomes" id="UP000289650"/>
    </source>
</evidence>
<sequence length="1144" mass="111824">MNKAYSLVWNEAQGGWCAVSETARRRGKTGGKHLLAAGVSLLGLAATSAYALPTGGAVASGQADIATSADGKTMSINQHTDKLITNWQDFSVGGGERVSFKQPDVKSIALNRVIGTNGSQIHGRIDANGKVFVVNPNGVVFGAGAQVNVGGLVASTKDVSDKDFLAGNYRFAGASGQSVENAGTITAAEGGSVALLGARVSNTGVIRAQAGRVVLGAGDAFTVNFDGNGLLNLQVEGGAMDAQAHNGGLLKADGGEVLMTARAANGLLNAVVNNSGTIEAQGLSTRDGKIVLDGGLVQVGGKLNAAGGAVTTRGEQVRVSGDAQVDTRSASGRTGTWTIESANANVGHADGTQHVSTVDGTDTNVHSADAAIGATTLSRALNTTNVALTNTAGDLTVNGAVNWTGDHALTLTSQKGDVALKQSLTASGAKAGVSANAAGEIRVDDTLALTGDQARLELNSTKGRRFTQDNASVTLSGRDASFSSNGEAYQVIHDVAGLRNVDRNLRGRYVLGNAIDGKGAAFRSIGANGTFDGVFDGLGNTIGDLSISNQGGNAVGLFAFNAGRIANLGLDKVSTRAVVPSYWSPVSVGTLAGYNMGTISDVKATNVAVSGDGHAIVGGLVGSNFGGTIERASVAGRVDGGRDALNVGGLAGENIAFVSLDDAMIRNSRADVQVVSSSSGSAGGLVGDNRGRVDASTVTGTVTALGTGARVGGLAGTNSGGAINASTAAADVRAARNASVGGLVGHNAGRVDASGFKGIVAASDSARVGGLVGENRGVVNASTAAGRVMAGASNVGGLVGANFASVRESTSSAAVEADTAGVAGGLVGHNAGKIDASSATGYVAAGTKGIAGGLAGRNAATGEVLASSASGDVFARDYATAGGLVGVNDGAIRASSARGTVVAGMLGQAGGLVGVNTGNVRASDSTGSVAGDISSVAGGLVATNSGVIDGSSAAGEVWTAFDSIAGGLVGRNAGSVLKSDAKGAVTVMGAGKAGGLIGFNAGRVSGSSASGDVLADRRSAVGGLVGENYMGASVEQSSATGSASGGHDSYVGGLVGFNSGAIASSSSAGTVSGGYYARLGGLAGANFGWIDSSTTKTRVALTPGYAQQSGALVGLNFGNVTGSSTTGNNAGMPLAGINYGSIRN</sequence>
<dbReference type="InterPro" id="IPR050909">
    <property type="entry name" value="Bact_Autotransporter_VF"/>
</dbReference>
<keyword evidence="4" id="KW-0812">Transmembrane</keyword>
<dbReference type="OrthoDB" id="218680at2"/>
<evidence type="ECO:0000259" key="5">
    <source>
        <dbReference type="SMART" id="SM00912"/>
    </source>
</evidence>
<reference evidence="6 7" key="1">
    <citation type="submission" date="2018-08" db="EMBL/GenBank/DDBJ databases">
        <title>Mountain-cultivated ginseng endophyte, Burkholderia stabilis and its activity against ginseng root rot disease.</title>
        <authorList>
            <person name="Tapan Kumar M."/>
            <person name="Bae H."/>
            <person name="Shanmugam G."/>
            <person name="Jeon J."/>
        </authorList>
    </citation>
    <scope>NUCLEOTIDE SEQUENCE [LARGE SCALE GENOMIC DNA]</scope>
    <source>
        <strain evidence="6 7">EB159</strain>
    </source>
</reference>
<dbReference type="PANTHER" id="PTHR12338">
    <property type="entry name" value="AUTOTRANSPORTER"/>
    <property type="match status" value="1"/>
</dbReference>
<dbReference type="InterPro" id="IPR024973">
    <property type="entry name" value="ESPR"/>
</dbReference>
<dbReference type="SMART" id="SM00912">
    <property type="entry name" value="Haemagg_act"/>
    <property type="match status" value="1"/>
</dbReference>
<dbReference type="Pfam" id="PF07581">
    <property type="entry name" value="Glug"/>
    <property type="match status" value="1"/>
</dbReference>
<dbReference type="Pfam" id="PF13018">
    <property type="entry name" value="ESPR"/>
    <property type="match status" value="1"/>
</dbReference>
<dbReference type="GO" id="GO:0005576">
    <property type="term" value="C:extracellular region"/>
    <property type="evidence" value="ECO:0007669"/>
    <property type="project" value="UniProtKB-SubCell"/>
</dbReference>
<proteinExistence type="predicted"/>
<feature type="domain" description="Filamentous haemagglutinin FhaB/tRNA nuclease CdiA-like TPS" evidence="5">
    <location>
        <begin position="49"/>
        <end position="163"/>
    </location>
</feature>
<keyword evidence="3" id="KW-0732">Signal</keyword>
<dbReference type="Gene3D" id="2.160.20.10">
    <property type="entry name" value="Single-stranded right-handed beta-helix, Pectin lyase-like"/>
    <property type="match status" value="1"/>
</dbReference>
<comment type="subcellular location">
    <subcellularLocation>
        <location evidence="1">Secreted</location>
    </subcellularLocation>
</comment>
<dbReference type="InterPro" id="IPR011493">
    <property type="entry name" value="GLUG"/>
</dbReference>
<keyword evidence="4" id="KW-0472">Membrane</keyword>
<keyword evidence="2" id="KW-0964">Secreted</keyword>
<evidence type="ECO:0000256" key="4">
    <source>
        <dbReference type="SAM" id="Phobius"/>
    </source>
</evidence>
<dbReference type="AlphaFoldDB" id="A0A4Q2ASF4"/>
<dbReference type="InterPro" id="IPR011050">
    <property type="entry name" value="Pectin_lyase_fold/virulence"/>
</dbReference>
<keyword evidence="4" id="KW-1133">Transmembrane helix</keyword>
<dbReference type="Proteomes" id="UP000289650">
    <property type="component" value="Unassembled WGS sequence"/>
</dbReference>
<protein>
    <submittedName>
        <fullName evidence="6">Filamentous hemagglutinin N-terminal domain-containing protein</fullName>
    </submittedName>
</protein>
<dbReference type="InterPro" id="IPR008638">
    <property type="entry name" value="FhaB/CdiA-like_TPS"/>
</dbReference>
<dbReference type="InterPro" id="IPR012334">
    <property type="entry name" value="Pectin_lyas_fold"/>
</dbReference>
<evidence type="ECO:0000256" key="1">
    <source>
        <dbReference type="ARBA" id="ARBA00004613"/>
    </source>
</evidence>
<dbReference type="RefSeq" id="WP_129514338.1">
    <property type="nucleotide sequence ID" value="NZ_QWEX01000001.1"/>
</dbReference>
<comment type="caution">
    <text evidence="6">The sequence shown here is derived from an EMBL/GenBank/DDBJ whole genome shotgun (WGS) entry which is preliminary data.</text>
</comment>
<accession>A0A4Q2ASF4</accession>
<organism evidence="6 7">
    <name type="scientific">Burkholderia stabilis</name>
    <dbReference type="NCBI Taxonomy" id="95485"/>
    <lineage>
        <taxon>Bacteria</taxon>
        <taxon>Pseudomonadati</taxon>
        <taxon>Pseudomonadota</taxon>
        <taxon>Betaproteobacteria</taxon>
        <taxon>Burkholderiales</taxon>
        <taxon>Burkholderiaceae</taxon>
        <taxon>Burkholderia</taxon>
        <taxon>Burkholderia cepacia complex</taxon>
    </lineage>
</organism>
<feature type="transmembrane region" description="Helical" evidence="4">
    <location>
        <begin position="34"/>
        <end position="52"/>
    </location>
</feature>
<evidence type="ECO:0000256" key="2">
    <source>
        <dbReference type="ARBA" id="ARBA00022525"/>
    </source>
</evidence>
<dbReference type="EMBL" id="QWEX01000001">
    <property type="protein sequence ID" value="RXV73566.1"/>
    <property type="molecule type" value="Genomic_DNA"/>
</dbReference>
<dbReference type="Gene3D" id="2.160.20.110">
    <property type="match status" value="3"/>
</dbReference>
<gene>
    <name evidence="6" type="ORF">D1006_15355</name>
</gene>